<evidence type="ECO:0000313" key="2">
    <source>
        <dbReference type="EMBL" id="DAF47311.1"/>
    </source>
</evidence>
<dbReference type="EMBL" id="BK032554">
    <property type="protein sequence ID" value="DAF47311.1"/>
    <property type="molecule type" value="Genomic_DNA"/>
</dbReference>
<dbReference type="Gene3D" id="1.10.8.200">
    <property type="entry name" value="Replisome organizer (g39p helicase loader/inhibitor protein)"/>
    <property type="match status" value="1"/>
</dbReference>
<proteinExistence type="predicted"/>
<protein>
    <submittedName>
        <fullName evidence="2">Replisome organizer</fullName>
    </submittedName>
</protein>
<dbReference type="InterPro" id="IPR024424">
    <property type="entry name" value="G39P_N"/>
</dbReference>
<name>A0A8S5S9E9_9CAUD</name>
<feature type="domain" description="Replicative helicase inhibitor G39P N-terminal" evidence="1">
    <location>
        <begin position="1"/>
        <end position="69"/>
    </location>
</feature>
<sequence length="182" mass="20933">MTRQETVVILTLLAGNYESFAKRTETDEQVKIMVDTWQECLGDLDYNLVLQAVKKTIIESPYPPTIHEIRKNAVEMINPSTSRTAIEAWNEAYKMICSGSYMTQEQFDMASPEVKRFFGDVRQVKELAQTDIATVNSVTKGQFLKQYEVIVNREKEQKLLPQQMQNFIEQIADKMSVKQIGV</sequence>
<reference evidence="2" key="1">
    <citation type="journal article" date="2021" name="Proc. Natl. Acad. Sci. U.S.A.">
        <title>A Catalog of Tens of Thousands of Viruses from Human Metagenomes Reveals Hidden Associations with Chronic Diseases.</title>
        <authorList>
            <person name="Tisza M.J."/>
            <person name="Buck C.B."/>
        </authorList>
    </citation>
    <scope>NUCLEOTIDE SEQUENCE</scope>
    <source>
        <strain evidence="2">Ctylc9</strain>
    </source>
</reference>
<dbReference type="Pfam" id="PF11417">
    <property type="entry name" value="Inhibitor_G39P"/>
    <property type="match status" value="1"/>
</dbReference>
<organism evidence="2">
    <name type="scientific">Siphoviridae sp. ctylc9</name>
    <dbReference type="NCBI Taxonomy" id="2827977"/>
    <lineage>
        <taxon>Viruses</taxon>
        <taxon>Duplodnaviria</taxon>
        <taxon>Heunggongvirae</taxon>
        <taxon>Uroviricota</taxon>
        <taxon>Caudoviricetes</taxon>
    </lineage>
</organism>
<evidence type="ECO:0000259" key="1">
    <source>
        <dbReference type="Pfam" id="PF11417"/>
    </source>
</evidence>
<accession>A0A8S5S9E9</accession>